<feature type="domain" description="MGS-like" evidence="11">
    <location>
        <begin position="1"/>
        <end position="149"/>
    </location>
</feature>
<comment type="pathway">
    <text evidence="1 10">Purine metabolism; IMP biosynthesis via de novo pathway; IMP from 5-formamido-1-(5-phospho-D-ribosyl)imidazole-4-carboxamide: step 1/1.</text>
</comment>
<evidence type="ECO:0000256" key="7">
    <source>
        <dbReference type="ARBA" id="ARBA00023268"/>
    </source>
</evidence>
<keyword evidence="4 10" id="KW-0808">Transferase</keyword>
<dbReference type="GO" id="GO:0003937">
    <property type="term" value="F:IMP cyclohydrolase activity"/>
    <property type="evidence" value="ECO:0007669"/>
    <property type="project" value="UniProtKB-UniRule"/>
</dbReference>
<dbReference type="SUPFAM" id="SSF53927">
    <property type="entry name" value="Cytidine deaminase-like"/>
    <property type="match status" value="1"/>
</dbReference>
<dbReference type="STRING" id="579105.SAMN04488096_10972"/>
<evidence type="ECO:0000313" key="13">
    <source>
        <dbReference type="Proteomes" id="UP000184225"/>
    </source>
</evidence>
<dbReference type="NCBIfam" id="NF002049">
    <property type="entry name" value="PRK00881.1"/>
    <property type="match status" value="1"/>
</dbReference>
<dbReference type="UniPathway" id="UPA00074">
    <property type="reaction ID" value="UER00133"/>
</dbReference>
<comment type="pathway">
    <text evidence="2 10">Purine metabolism; IMP biosynthesis via de novo pathway; 5-formamido-1-(5-phospho-D-ribosyl)imidazole-4-carboxamide from 5-amino-1-(5-phospho-D-ribosyl)imidazole-4-carboxamide (10-formyl THF route): step 1/1.</text>
</comment>
<evidence type="ECO:0000256" key="6">
    <source>
        <dbReference type="ARBA" id="ARBA00022801"/>
    </source>
</evidence>
<dbReference type="PANTHER" id="PTHR11692:SF0">
    <property type="entry name" value="BIFUNCTIONAL PURINE BIOSYNTHESIS PROTEIN ATIC"/>
    <property type="match status" value="1"/>
</dbReference>
<dbReference type="EMBL" id="FQYY01000009">
    <property type="protein sequence ID" value="SHJ16012.1"/>
    <property type="molecule type" value="Genomic_DNA"/>
</dbReference>
<dbReference type="GO" id="GO:0006189">
    <property type="term" value="P:'de novo' IMP biosynthetic process"/>
    <property type="evidence" value="ECO:0007669"/>
    <property type="project" value="UniProtKB-UniRule"/>
</dbReference>
<dbReference type="FunFam" id="3.40.140.20:FF:000005">
    <property type="entry name" value="Bifunctional purine biosynthesis protein PurH"/>
    <property type="match status" value="1"/>
</dbReference>
<comment type="catalytic activity">
    <reaction evidence="8 10">
        <text>(6R)-10-formyltetrahydrofolate + 5-amino-1-(5-phospho-beta-D-ribosyl)imidazole-4-carboxamide = 5-formamido-1-(5-phospho-D-ribosyl)imidazole-4-carboxamide + (6S)-5,6,7,8-tetrahydrofolate</text>
        <dbReference type="Rhea" id="RHEA:22192"/>
        <dbReference type="ChEBI" id="CHEBI:57453"/>
        <dbReference type="ChEBI" id="CHEBI:58467"/>
        <dbReference type="ChEBI" id="CHEBI:58475"/>
        <dbReference type="ChEBI" id="CHEBI:195366"/>
        <dbReference type="EC" id="2.1.2.3"/>
    </reaction>
</comment>
<proteinExistence type="inferred from homology"/>
<name>A0A1M6H1J5_9FLAO</name>
<dbReference type="FunFam" id="3.40.50.1380:FF:000001">
    <property type="entry name" value="Bifunctional purine biosynthesis protein PurH"/>
    <property type="match status" value="1"/>
</dbReference>
<evidence type="ECO:0000259" key="11">
    <source>
        <dbReference type="PROSITE" id="PS51855"/>
    </source>
</evidence>
<dbReference type="Gene3D" id="3.40.140.20">
    <property type="match status" value="2"/>
</dbReference>
<dbReference type="InterPro" id="IPR024051">
    <property type="entry name" value="AICAR_Tfase_dup_dom_sf"/>
</dbReference>
<dbReference type="OrthoDB" id="9802065at2"/>
<dbReference type="AlphaFoldDB" id="A0A1M6H1J5"/>
<keyword evidence="13" id="KW-1185">Reference proteome</keyword>
<dbReference type="EC" id="2.1.2.3" evidence="10"/>
<dbReference type="InterPro" id="IPR011607">
    <property type="entry name" value="MGS-like_dom"/>
</dbReference>
<dbReference type="PIRSF" id="PIRSF000414">
    <property type="entry name" value="AICARFT_IMPCHas"/>
    <property type="match status" value="1"/>
</dbReference>
<evidence type="ECO:0000256" key="9">
    <source>
        <dbReference type="ARBA" id="ARBA00050687"/>
    </source>
</evidence>
<comment type="domain">
    <text evidence="10">The IMP cyclohydrolase activity resides in the N-terminal region.</text>
</comment>
<dbReference type="SMART" id="SM00851">
    <property type="entry name" value="MGS"/>
    <property type="match status" value="1"/>
</dbReference>
<dbReference type="HAMAP" id="MF_00139">
    <property type="entry name" value="PurH"/>
    <property type="match status" value="1"/>
</dbReference>
<reference evidence="12 13" key="1">
    <citation type="submission" date="2016-11" db="EMBL/GenBank/DDBJ databases">
        <authorList>
            <person name="Jaros S."/>
            <person name="Januszkiewicz K."/>
            <person name="Wedrychowicz H."/>
        </authorList>
    </citation>
    <scope>NUCLEOTIDE SEQUENCE [LARGE SCALE GENOMIC DNA]</scope>
    <source>
        <strain evidence="12 13">DSM 21425</strain>
    </source>
</reference>
<dbReference type="SUPFAM" id="SSF52335">
    <property type="entry name" value="Methylglyoxal synthase-like"/>
    <property type="match status" value="1"/>
</dbReference>
<evidence type="ECO:0000256" key="3">
    <source>
        <dbReference type="ARBA" id="ARBA00007667"/>
    </source>
</evidence>
<dbReference type="SMART" id="SM00798">
    <property type="entry name" value="AICARFT_IMPCHas"/>
    <property type="match status" value="1"/>
</dbReference>
<evidence type="ECO:0000256" key="1">
    <source>
        <dbReference type="ARBA" id="ARBA00004844"/>
    </source>
</evidence>
<sequence length="510" mass="55941">MSNIKTAKSALISVFHKDGLEPIVKKLNSLGVTLYSTGGTEKFIKDLGINVVPVEDVTSYPSILGGRVKTLHPKVFGGILNRQDHEGDVKEMNEYEIPQLDIVIVDLYPFEKTVASGAAEQDIIEKIDIGGISLIRAAAKNFKDVLCVSSMNDYEDFLNVISQGEGKTTLEDRKRFAAKAFNVSSHYDTAIFNYFNADNEEVVYKASITEGKKLRYGENPHQEGYFFGDFDAIFNQLHGKELSYNNLLDVDAAVNLMNEFKGEAPTFAILKHNNACGLAQRDTVKQAYLDALAGDPVSAFGGVLISNSEIDEATAEEIHQLFCEVVIAPSFTETALSILQGKKNRIILVQKEVEQPEKLVRTCLNGVLVEDKDGKTDVAEDLKEVTDAKPSAQQVEDLLFASKICKHTKSNTIVLAKNKQLCASGTGQTSRVDALRQSIDKANSFNFDLNGAVMASDAFFPFPDCVEIADKAGIVSVIQPGGSIKDQLSVDYCNKNNISMVMTGTRHFKH</sequence>
<evidence type="ECO:0000256" key="10">
    <source>
        <dbReference type="HAMAP-Rule" id="MF_00139"/>
    </source>
</evidence>
<dbReference type="Pfam" id="PF02142">
    <property type="entry name" value="MGS"/>
    <property type="match status" value="1"/>
</dbReference>
<dbReference type="RefSeq" id="WP_073153038.1">
    <property type="nucleotide sequence ID" value="NZ_FQYY01000009.1"/>
</dbReference>
<accession>A0A1M6H1J5</accession>
<dbReference type="CDD" id="cd01421">
    <property type="entry name" value="IMPCH"/>
    <property type="match status" value="1"/>
</dbReference>
<evidence type="ECO:0000313" key="12">
    <source>
        <dbReference type="EMBL" id="SHJ16012.1"/>
    </source>
</evidence>
<dbReference type="InterPro" id="IPR036914">
    <property type="entry name" value="MGS-like_dom_sf"/>
</dbReference>
<dbReference type="EC" id="3.5.4.10" evidence="10"/>
<dbReference type="GO" id="GO:0004643">
    <property type="term" value="F:phosphoribosylaminoimidazolecarboxamide formyltransferase activity"/>
    <property type="evidence" value="ECO:0007669"/>
    <property type="project" value="UniProtKB-UniRule"/>
</dbReference>
<organism evidence="12 13">
    <name type="scientific">Mesonia phycicola</name>
    <dbReference type="NCBI Taxonomy" id="579105"/>
    <lineage>
        <taxon>Bacteria</taxon>
        <taxon>Pseudomonadati</taxon>
        <taxon>Bacteroidota</taxon>
        <taxon>Flavobacteriia</taxon>
        <taxon>Flavobacteriales</taxon>
        <taxon>Flavobacteriaceae</taxon>
        <taxon>Mesonia</taxon>
    </lineage>
</organism>
<dbReference type="Pfam" id="PF01808">
    <property type="entry name" value="AICARFT_IMPCHas"/>
    <property type="match status" value="1"/>
</dbReference>
<comment type="similarity">
    <text evidence="3 10">Belongs to the PurH family.</text>
</comment>
<evidence type="ECO:0000256" key="4">
    <source>
        <dbReference type="ARBA" id="ARBA00022679"/>
    </source>
</evidence>
<comment type="catalytic activity">
    <reaction evidence="9 10">
        <text>IMP + H2O = 5-formamido-1-(5-phospho-D-ribosyl)imidazole-4-carboxamide</text>
        <dbReference type="Rhea" id="RHEA:18445"/>
        <dbReference type="ChEBI" id="CHEBI:15377"/>
        <dbReference type="ChEBI" id="CHEBI:58053"/>
        <dbReference type="ChEBI" id="CHEBI:58467"/>
        <dbReference type="EC" id="3.5.4.10"/>
    </reaction>
</comment>
<keyword evidence="7 10" id="KW-0511">Multifunctional enzyme</keyword>
<evidence type="ECO:0000256" key="5">
    <source>
        <dbReference type="ARBA" id="ARBA00022755"/>
    </source>
</evidence>
<evidence type="ECO:0000256" key="8">
    <source>
        <dbReference type="ARBA" id="ARBA00050488"/>
    </source>
</evidence>
<dbReference type="GO" id="GO:0005829">
    <property type="term" value="C:cytosol"/>
    <property type="evidence" value="ECO:0007669"/>
    <property type="project" value="TreeGrafter"/>
</dbReference>
<dbReference type="Gene3D" id="3.40.50.1380">
    <property type="entry name" value="Methylglyoxal synthase-like domain"/>
    <property type="match status" value="1"/>
</dbReference>
<dbReference type="InterPro" id="IPR002695">
    <property type="entry name" value="PurH-like"/>
</dbReference>
<evidence type="ECO:0000256" key="2">
    <source>
        <dbReference type="ARBA" id="ARBA00004954"/>
    </source>
</evidence>
<dbReference type="FunFam" id="3.40.140.20:FF:000001">
    <property type="entry name" value="Bifunctional purine biosynthesis protein PurH"/>
    <property type="match status" value="1"/>
</dbReference>
<dbReference type="PROSITE" id="PS51855">
    <property type="entry name" value="MGS"/>
    <property type="match status" value="1"/>
</dbReference>
<keyword evidence="5 10" id="KW-0658">Purine biosynthesis</keyword>
<keyword evidence="6 10" id="KW-0378">Hydrolase</keyword>
<gene>
    <name evidence="10" type="primary">purH</name>
    <name evidence="12" type="ORF">SAMN04488096_10972</name>
</gene>
<dbReference type="InterPro" id="IPR016193">
    <property type="entry name" value="Cytidine_deaminase-like"/>
</dbReference>
<dbReference type="PANTHER" id="PTHR11692">
    <property type="entry name" value="BIFUNCTIONAL PURINE BIOSYNTHESIS PROTEIN PURH"/>
    <property type="match status" value="1"/>
</dbReference>
<protein>
    <recommendedName>
        <fullName evidence="10">Bifunctional purine biosynthesis protein PurH</fullName>
    </recommendedName>
    <domain>
        <recommendedName>
            <fullName evidence="10">Phosphoribosylaminoimidazolecarboxamide formyltransferase</fullName>
            <ecNumber evidence="10">2.1.2.3</ecNumber>
        </recommendedName>
        <alternativeName>
            <fullName evidence="10">AICAR transformylase</fullName>
        </alternativeName>
    </domain>
    <domain>
        <recommendedName>
            <fullName evidence="10">IMP cyclohydrolase</fullName>
            <ecNumber evidence="10">3.5.4.10</ecNumber>
        </recommendedName>
        <alternativeName>
            <fullName evidence="10">ATIC</fullName>
        </alternativeName>
        <alternativeName>
            <fullName evidence="10">IMP synthase</fullName>
        </alternativeName>
        <alternativeName>
            <fullName evidence="10">Inosinicase</fullName>
        </alternativeName>
    </domain>
</protein>
<dbReference type="Proteomes" id="UP000184225">
    <property type="component" value="Unassembled WGS sequence"/>
</dbReference>